<gene>
    <name evidence="4" type="ORF">DHEL01_v201749</name>
</gene>
<evidence type="ECO:0000256" key="1">
    <source>
        <dbReference type="SAM" id="MobiDB-lite"/>
    </source>
</evidence>
<sequence length="386" mass="42855">MMMDNNTKPEAQPEPTTETEMTPDSTLQQPQRPDLSPDAYPPPLQITSSSETRSRSRTGSRSPPLSKTEETEQPGLSSSGHERMPSVNSLYVPQREGQFGLVSSSGQLVCEFRPPQAGLEVPEATYFTSTMFATMSQSNLMGNTISPPPIPPKTSPSVGPTVSTLEFTIDRNSYPEAVDRNNYPEVYIPNLPQRPESETEQPGPKLPPRHSSASMIPRKSLPMDNHHHMRHHNSTSDFFPSPSPLVSPPPAPADYQRIGYAGTLDMSTAVATVTPLQMLGDQADTVDCPFCMRRVETRVKKRASKRTHTLGAILFFSTLVGALVPYYCDWYTIVEHYCKNCGRKVAKRRFGGDETVALGTRPEHRQVSHYQPAEEPAKKKRRSRSS</sequence>
<dbReference type="InterPro" id="IPR006629">
    <property type="entry name" value="LITAF"/>
</dbReference>
<dbReference type="AlphaFoldDB" id="A0A2P5IBG4"/>
<name>A0A2P5IBG4_DIAHE</name>
<proteinExistence type="predicted"/>
<evidence type="ECO:0000256" key="2">
    <source>
        <dbReference type="SAM" id="Phobius"/>
    </source>
</evidence>
<feature type="compositionally biased region" description="Low complexity" evidence="1">
    <location>
        <begin position="9"/>
        <end position="23"/>
    </location>
</feature>
<dbReference type="Pfam" id="PF10601">
    <property type="entry name" value="zf-LITAF-like"/>
    <property type="match status" value="1"/>
</dbReference>
<dbReference type="OrthoDB" id="5599753at2759"/>
<dbReference type="InParanoid" id="A0A2P5IBG4"/>
<dbReference type="STRING" id="158607.A0A2P5IBG4"/>
<feature type="region of interest" description="Disordered" evidence="1">
    <location>
        <begin position="356"/>
        <end position="386"/>
    </location>
</feature>
<accession>A0A2P5IBG4</accession>
<evidence type="ECO:0000313" key="4">
    <source>
        <dbReference type="EMBL" id="POS79847.1"/>
    </source>
</evidence>
<feature type="domain" description="LITAF" evidence="3">
    <location>
        <begin position="268"/>
        <end position="350"/>
    </location>
</feature>
<keyword evidence="2" id="KW-0812">Transmembrane</keyword>
<comment type="caution">
    <text evidence="4">The sequence shown here is derived from an EMBL/GenBank/DDBJ whole genome shotgun (WGS) entry which is preliminary data.</text>
</comment>
<reference evidence="4" key="1">
    <citation type="submission" date="2017-09" db="EMBL/GenBank/DDBJ databases">
        <title>Polyketide synthases of a Diaporthe helianthi virulent isolate.</title>
        <authorList>
            <person name="Baroncelli R."/>
        </authorList>
    </citation>
    <scope>NUCLEOTIDE SEQUENCE [LARGE SCALE GENOMIC DNA]</scope>
    <source>
        <strain evidence="4">7/96</strain>
    </source>
</reference>
<keyword evidence="2" id="KW-0472">Membrane</keyword>
<feature type="transmembrane region" description="Helical" evidence="2">
    <location>
        <begin position="308"/>
        <end position="327"/>
    </location>
</feature>
<protein>
    <recommendedName>
        <fullName evidence="3">LITAF domain-containing protein</fullName>
    </recommendedName>
</protein>
<organism evidence="4 5">
    <name type="scientific">Diaporthe helianthi</name>
    <dbReference type="NCBI Taxonomy" id="158607"/>
    <lineage>
        <taxon>Eukaryota</taxon>
        <taxon>Fungi</taxon>
        <taxon>Dikarya</taxon>
        <taxon>Ascomycota</taxon>
        <taxon>Pezizomycotina</taxon>
        <taxon>Sordariomycetes</taxon>
        <taxon>Sordariomycetidae</taxon>
        <taxon>Diaporthales</taxon>
        <taxon>Diaporthaceae</taxon>
        <taxon>Diaporthe</taxon>
    </lineage>
</organism>
<evidence type="ECO:0000259" key="3">
    <source>
        <dbReference type="PROSITE" id="PS51837"/>
    </source>
</evidence>
<dbReference type="EMBL" id="MAVT02000085">
    <property type="protein sequence ID" value="POS79847.1"/>
    <property type="molecule type" value="Genomic_DNA"/>
</dbReference>
<dbReference type="Proteomes" id="UP000094444">
    <property type="component" value="Unassembled WGS sequence"/>
</dbReference>
<dbReference type="SMART" id="SM00714">
    <property type="entry name" value="LITAF"/>
    <property type="match status" value="1"/>
</dbReference>
<evidence type="ECO:0000313" key="5">
    <source>
        <dbReference type="Proteomes" id="UP000094444"/>
    </source>
</evidence>
<dbReference type="PROSITE" id="PS51837">
    <property type="entry name" value="LITAF"/>
    <property type="match status" value="1"/>
</dbReference>
<feature type="compositionally biased region" description="Low complexity" evidence="1">
    <location>
        <begin position="47"/>
        <end position="62"/>
    </location>
</feature>
<feature type="region of interest" description="Disordered" evidence="1">
    <location>
        <begin position="186"/>
        <end position="246"/>
    </location>
</feature>
<keyword evidence="5" id="KW-1185">Reference proteome</keyword>
<feature type="region of interest" description="Disordered" evidence="1">
    <location>
        <begin position="1"/>
        <end position="85"/>
    </location>
</feature>
<keyword evidence="2" id="KW-1133">Transmembrane helix</keyword>